<sequence length="111" mass="12521">MTPDTTEVLIFTTALQPLQALGLPQHHVCDYLEGFALPLSHTSREYQGTKNIEINEEPESKQNPKQLKKNRLRCASSRVRGSLEGSRRPALYGEILHNVPKPLQMAEEKLS</sequence>
<evidence type="ECO:0000256" key="1">
    <source>
        <dbReference type="SAM" id="MobiDB-lite"/>
    </source>
</evidence>
<reference evidence="2 3" key="1">
    <citation type="submission" date="2021-06" db="EMBL/GenBank/DDBJ databases">
        <authorList>
            <person name="Palmer J.M."/>
        </authorList>
    </citation>
    <scope>NUCLEOTIDE SEQUENCE [LARGE SCALE GENOMIC DNA]</scope>
    <source>
        <strain evidence="2 3">GA_2019</strain>
        <tissue evidence="2">Muscle</tissue>
    </source>
</reference>
<feature type="region of interest" description="Disordered" evidence="1">
    <location>
        <begin position="50"/>
        <end position="85"/>
    </location>
</feature>
<organism evidence="2 3">
    <name type="scientific">Goodea atripinnis</name>
    <dbReference type="NCBI Taxonomy" id="208336"/>
    <lineage>
        <taxon>Eukaryota</taxon>
        <taxon>Metazoa</taxon>
        <taxon>Chordata</taxon>
        <taxon>Craniata</taxon>
        <taxon>Vertebrata</taxon>
        <taxon>Euteleostomi</taxon>
        <taxon>Actinopterygii</taxon>
        <taxon>Neopterygii</taxon>
        <taxon>Teleostei</taxon>
        <taxon>Neoteleostei</taxon>
        <taxon>Acanthomorphata</taxon>
        <taxon>Ovalentaria</taxon>
        <taxon>Atherinomorphae</taxon>
        <taxon>Cyprinodontiformes</taxon>
        <taxon>Goodeidae</taxon>
        <taxon>Goodea</taxon>
    </lineage>
</organism>
<dbReference type="Proteomes" id="UP001476798">
    <property type="component" value="Unassembled WGS sequence"/>
</dbReference>
<proteinExistence type="predicted"/>
<name>A0ABV0PZQ7_9TELE</name>
<comment type="caution">
    <text evidence="2">The sequence shown here is derived from an EMBL/GenBank/DDBJ whole genome shotgun (WGS) entry which is preliminary data.</text>
</comment>
<dbReference type="EMBL" id="JAHRIO010091922">
    <property type="protein sequence ID" value="MEQ2189016.1"/>
    <property type="molecule type" value="Genomic_DNA"/>
</dbReference>
<protein>
    <submittedName>
        <fullName evidence="2">Uncharacterized protein</fullName>
    </submittedName>
</protein>
<evidence type="ECO:0000313" key="2">
    <source>
        <dbReference type="EMBL" id="MEQ2189016.1"/>
    </source>
</evidence>
<accession>A0ABV0PZQ7</accession>
<evidence type="ECO:0000313" key="3">
    <source>
        <dbReference type="Proteomes" id="UP001476798"/>
    </source>
</evidence>
<keyword evidence="3" id="KW-1185">Reference proteome</keyword>
<gene>
    <name evidence="2" type="ORF">GOODEAATRI_020751</name>
</gene>